<gene>
    <name evidence="11" type="ORF">GCM10007879_06170</name>
</gene>
<dbReference type="PIRSF" id="PIRSF000018">
    <property type="entry name" value="Mb_ADH_cyt_c"/>
    <property type="match status" value="1"/>
</dbReference>
<keyword evidence="3 9" id="KW-0349">Heme</keyword>
<accession>A0ABQ5UM48</accession>
<keyword evidence="7 9" id="KW-0408">Iron</keyword>
<dbReference type="PROSITE" id="PS51007">
    <property type="entry name" value="CYTC"/>
    <property type="match status" value="2"/>
</dbReference>
<comment type="caution">
    <text evidence="11">The sequence shown here is derived from an EMBL/GenBank/DDBJ whole genome shotgun (WGS) entry which is preliminary data.</text>
</comment>
<evidence type="ECO:0000256" key="1">
    <source>
        <dbReference type="ARBA" id="ARBA00004236"/>
    </source>
</evidence>
<reference evidence="11" key="1">
    <citation type="journal article" date="2014" name="Int. J. Syst. Evol. Microbiol.">
        <title>Complete genome of a new Firmicutes species belonging to the dominant human colonic microbiota ('Ruminococcus bicirculans') reveals two chromosomes and a selective capacity to utilize plant glucans.</title>
        <authorList>
            <consortium name="NISC Comparative Sequencing Program"/>
            <person name="Wegmann U."/>
            <person name="Louis P."/>
            <person name="Goesmann A."/>
            <person name="Henrissat B."/>
            <person name="Duncan S.H."/>
            <person name="Flint H.J."/>
        </authorList>
    </citation>
    <scope>NUCLEOTIDE SEQUENCE</scope>
    <source>
        <strain evidence="11">NBRC 107169</strain>
    </source>
</reference>
<evidence type="ECO:0000313" key="12">
    <source>
        <dbReference type="Proteomes" id="UP001161405"/>
    </source>
</evidence>
<evidence type="ECO:0000256" key="4">
    <source>
        <dbReference type="ARBA" id="ARBA00022723"/>
    </source>
</evidence>
<sequence length="293" mass="31594">MRRRYIFLALLLVFALAGITYFVSPLGGPSRNLNLTGDVVRGEYVIRVGGCVACHTDIAGGGAHLAGGLPLKTPFGDFVPPNITSDKQAGIGGWSVAEFSDAMTIGVGPGGKHLYPSFPYDSYTKMSDQDIVDLYAALMATEPVPQRAAEHSVGFPFNIRLAMQGWKRLFFTPERYEPDADRSGRWNRGAYLANGPAHCGACHTPRNLFGAALKDQHFKGTPSGTRPFFPAIDSATLKDRGYDEATLVDALTGGFDPDFDTLGGAMGEVINESLVHWTKEDLSALAAYLLDQD</sequence>
<keyword evidence="2" id="KW-1003">Cell membrane</keyword>
<dbReference type="SUPFAM" id="SSF46626">
    <property type="entry name" value="Cytochrome c"/>
    <property type="match status" value="2"/>
</dbReference>
<dbReference type="InterPro" id="IPR051459">
    <property type="entry name" value="Cytochrome_c-type_DH"/>
</dbReference>
<reference evidence="11" key="2">
    <citation type="submission" date="2023-01" db="EMBL/GenBank/DDBJ databases">
        <title>Draft genome sequence of Maritalea porphyrae strain NBRC 107169.</title>
        <authorList>
            <person name="Sun Q."/>
            <person name="Mori K."/>
        </authorList>
    </citation>
    <scope>NUCLEOTIDE SEQUENCE</scope>
    <source>
        <strain evidence="11">NBRC 107169</strain>
    </source>
</reference>
<feature type="domain" description="Cytochrome c" evidence="10">
    <location>
        <begin position="37"/>
        <end position="142"/>
    </location>
</feature>
<proteinExistence type="predicted"/>
<keyword evidence="4 9" id="KW-0479">Metal-binding</keyword>
<keyword evidence="5" id="KW-0732">Signal</keyword>
<keyword evidence="12" id="KW-1185">Reference proteome</keyword>
<protein>
    <recommendedName>
        <fullName evidence="10">Cytochrome c domain-containing protein</fullName>
    </recommendedName>
</protein>
<evidence type="ECO:0000256" key="2">
    <source>
        <dbReference type="ARBA" id="ARBA00022475"/>
    </source>
</evidence>
<dbReference type="Proteomes" id="UP001161405">
    <property type="component" value="Unassembled WGS sequence"/>
</dbReference>
<dbReference type="PANTHER" id="PTHR35008:SF8">
    <property type="entry name" value="ALCOHOL DEHYDROGENASE CYTOCHROME C SUBUNIT"/>
    <property type="match status" value="1"/>
</dbReference>
<evidence type="ECO:0000256" key="7">
    <source>
        <dbReference type="ARBA" id="ARBA00023004"/>
    </source>
</evidence>
<evidence type="ECO:0000256" key="6">
    <source>
        <dbReference type="ARBA" id="ARBA00022737"/>
    </source>
</evidence>
<evidence type="ECO:0000256" key="3">
    <source>
        <dbReference type="ARBA" id="ARBA00022617"/>
    </source>
</evidence>
<dbReference type="Gene3D" id="1.10.760.10">
    <property type="entry name" value="Cytochrome c-like domain"/>
    <property type="match status" value="1"/>
</dbReference>
<evidence type="ECO:0000256" key="5">
    <source>
        <dbReference type="ARBA" id="ARBA00022729"/>
    </source>
</evidence>
<name>A0ABQ5UM48_9HYPH</name>
<dbReference type="RefSeq" id="WP_284361950.1">
    <property type="nucleotide sequence ID" value="NZ_BSNI01000001.1"/>
</dbReference>
<feature type="domain" description="Cytochrome c" evidence="10">
    <location>
        <begin position="184"/>
        <end position="293"/>
    </location>
</feature>
<dbReference type="InterPro" id="IPR009056">
    <property type="entry name" value="Cyt_c-like_dom"/>
</dbReference>
<dbReference type="EMBL" id="BSNI01000001">
    <property type="protein sequence ID" value="GLQ16368.1"/>
    <property type="molecule type" value="Genomic_DNA"/>
</dbReference>
<dbReference type="PANTHER" id="PTHR35008">
    <property type="entry name" value="BLL4482 PROTEIN-RELATED"/>
    <property type="match status" value="1"/>
</dbReference>
<comment type="subcellular location">
    <subcellularLocation>
        <location evidence="1">Cell membrane</location>
    </subcellularLocation>
</comment>
<evidence type="ECO:0000313" key="11">
    <source>
        <dbReference type="EMBL" id="GLQ16368.1"/>
    </source>
</evidence>
<organism evidence="11 12">
    <name type="scientific">Maritalea porphyrae</name>
    <dbReference type="NCBI Taxonomy" id="880732"/>
    <lineage>
        <taxon>Bacteria</taxon>
        <taxon>Pseudomonadati</taxon>
        <taxon>Pseudomonadota</taxon>
        <taxon>Alphaproteobacteria</taxon>
        <taxon>Hyphomicrobiales</taxon>
        <taxon>Devosiaceae</taxon>
        <taxon>Maritalea</taxon>
    </lineage>
</organism>
<dbReference type="InterPro" id="IPR036909">
    <property type="entry name" value="Cyt_c-like_dom_sf"/>
</dbReference>
<keyword evidence="8" id="KW-0472">Membrane</keyword>
<keyword evidence="6" id="KW-0677">Repeat</keyword>
<evidence type="ECO:0000256" key="9">
    <source>
        <dbReference type="PROSITE-ProRule" id="PRU00433"/>
    </source>
</evidence>
<evidence type="ECO:0000259" key="10">
    <source>
        <dbReference type="PROSITE" id="PS51007"/>
    </source>
</evidence>
<evidence type="ECO:0000256" key="8">
    <source>
        <dbReference type="ARBA" id="ARBA00023136"/>
    </source>
</evidence>
<dbReference type="InterPro" id="IPR014353">
    <property type="entry name" value="Membr-bd_ADH_cyt_c"/>
</dbReference>